<accession>A0A8T0HT32</accession>
<proteinExistence type="predicted"/>
<reference evidence="1" key="1">
    <citation type="submission" date="2020-06" db="EMBL/GenBank/DDBJ databases">
        <title>WGS assembly of Ceratodon purpureus strain R40.</title>
        <authorList>
            <person name="Carey S.B."/>
            <person name="Jenkins J."/>
            <person name="Shu S."/>
            <person name="Lovell J.T."/>
            <person name="Sreedasyam A."/>
            <person name="Maumus F."/>
            <person name="Tiley G.P."/>
            <person name="Fernandez-Pozo N."/>
            <person name="Barry K."/>
            <person name="Chen C."/>
            <person name="Wang M."/>
            <person name="Lipzen A."/>
            <person name="Daum C."/>
            <person name="Saski C.A."/>
            <person name="Payton A.C."/>
            <person name="Mcbreen J.C."/>
            <person name="Conrad R.E."/>
            <person name="Kollar L.M."/>
            <person name="Olsson S."/>
            <person name="Huttunen S."/>
            <person name="Landis J.B."/>
            <person name="Wickett N.J."/>
            <person name="Johnson M.G."/>
            <person name="Rensing S.A."/>
            <person name="Grimwood J."/>
            <person name="Schmutz J."/>
            <person name="Mcdaniel S.F."/>
        </authorList>
    </citation>
    <scope>NUCLEOTIDE SEQUENCE</scope>
    <source>
        <strain evidence="1">R40</strain>
    </source>
</reference>
<protein>
    <submittedName>
        <fullName evidence="1">Uncharacterized protein</fullName>
    </submittedName>
</protein>
<dbReference type="EMBL" id="CM026426">
    <property type="protein sequence ID" value="KAG0574104.1"/>
    <property type="molecule type" value="Genomic_DNA"/>
</dbReference>
<dbReference type="Proteomes" id="UP000822688">
    <property type="component" value="Chromosome V"/>
</dbReference>
<dbReference type="AlphaFoldDB" id="A0A8T0HT32"/>
<comment type="caution">
    <text evidence="1">The sequence shown here is derived from an EMBL/GenBank/DDBJ whole genome shotgun (WGS) entry which is preliminary data.</text>
</comment>
<gene>
    <name evidence="1" type="ORF">KC19_VG234600</name>
</gene>
<evidence type="ECO:0000313" key="1">
    <source>
        <dbReference type="EMBL" id="KAG0574104.1"/>
    </source>
</evidence>
<keyword evidence="2" id="KW-1185">Reference proteome</keyword>
<name>A0A8T0HT32_CERPU</name>
<evidence type="ECO:0000313" key="2">
    <source>
        <dbReference type="Proteomes" id="UP000822688"/>
    </source>
</evidence>
<sequence length="99" mass="11649">MSFGGEYLVRSIPCRQKSISITVTGLPYPRYPLLQVQRLRLTFFRNDQECVSIEFLDVGLKSFCRRQVFCYCFGGCIMELRAGLDYDGEVHQLWEKRRL</sequence>
<organism evidence="1 2">
    <name type="scientific">Ceratodon purpureus</name>
    <name type="common">Fire moss</name>
    <name type="synonym">Dicranum purpureum</name>
    <dbReference type="NCBI Taxonomy" id="3225"/>
    <lineage>
        <taxon>Eukaryota</taxon>
        <taxon>Viridiplantae</taxon>
        <taxon>Streptophyta</taxon>
        <taxon>Embryophyta</taxon>
        <taxon>Bryophyta</taxon>
        <taxon>Bryophytina</taxon>
        <taxon>Bryopsida</taxon>
        <taxon>Dicranidae</taxon>
        <taxon>Pseudoditrichales</taxon>
        <taxon>Ditrichaceae</taxon>
        <taxon>Ceratodon</taxon>
    </lineage>
</organism>